<dbReference type="SUPFAM" id="SSF51905">
    <property type="entry name" value="FAD/NAD(P)-binding domain"/>
    <property type="match status" value="1"/>
</dbReference>
<evidence type="ECO:0000313" key="8">
    <source>
        <dbReference type="EMBL" id="MBB4613368.1"/>
    </source>
</evidence>
<dbReference type="Pfam" id="PF00743">
    <property type="entry name" value="FMO-like"/>
    <property type="match status" value="1"/>
</dbReference>
<name>A0A7W7ETG2_9SPHN</name>
<comment type="caution">
    <text evidence="8">The sequence shown here is derived from an EMBL/GenBank/DDBJ whole genome shotgun (WGS) entry which is preliminary data.</text>
</comment>
<dbReference type="GO" id="GO:0050661">
    <property type="term" value="F:NADP binding"/>
    <property type="evidence" value="ECO:0007669"/>
    <property type="project" value="InterPro"/>
</dbReference>
<evidence type="ECO:0000256" key="3">
    <source>
        <dbReference type="ARBA" id="ARBA00022827"/>
    </source>
</evidence>
<protein>
    <recommendedName>
        <fullName evidence="7">Trimethylamine monooxygenase</fullName>
        <ecNumber evidence="6">1.14.13.148</ecNumber>
    </recommendedName>
</protein>
<reference evidence="8 9" key="1">
    <citation type="submission" date="2020-08" db="EMBL/GenBank/DDBJ databases">
        <title>Genomic Encyclopedia of Type Strains, Phase IV (KMG-IV): sequencing the most valuable type-strain genomes for metagenomic binning, comparative biology and taxonomic classification.</title>
        <authorList>
            <person name="Goeker M."/>
        </authorList>
    </citation>
    <scope>NUCLEOTIDE SEQUENCE [LARGE SCALE GENOMIC DNA]</scope>
    <source>
        <strain evidence="8 9">DSM 17507</strain>
    </source>
</reference>
<proteinExistence type="inferred from homology"/>
<evidence type="ECO:0000313" key="9">
    <source>
        <dbReference type="Proteomes" id="UP000538566"/>
    </source>
</evidence>
<evidence type="ECO:0000256" key="5">
    <source>
        <dbReference type="ARBA" id="ARBA00023002"/>
    </source>
</evidence>
<dbReference type="RefSeq" id="WP_144905781.1">
    <property type="nucleotide sequence ID" value="NZ_JACHOA010000002.1"/>
</dbReference>
<dbReference type="GO" id="GO:0050660">
    <property type="term" value="F:flavin adenine dinucleotide binding"/>
    <property type="evidence" value="ECO:0007669"/>
    <property type="project" value="InterPro"/>
</dbReference>
<dbReference type="PANTHER" id="PTHR23023">
    <property type="entry name" value="DIMETHYLANILINE MONOOXYGENASE"/>
    <property type="match status" value="1"/>
</dbReference>
<dbReference type="InterPro" id="IPR000960">
    <property type="entry name" value="Flavin_mOase"/>
</dbReference>
<dbReference type="EMBL" id="JACHOA010000002">
    <property type="protein sequence ID" value="MBB4613368.1"/>
    <property type="molecule type" value="Genomic_DNA"/>
</dbReference>
<keyword evidence="2" id="KW-0285">Flavoprotein</keyword>
<accession>A0A7W7ETG2</accession>
<evidence type="ECO:0000256" key="1">
    <source>
        <dbReference type="ARBA" id="ARBA00009183"/>
    </source>
</evidence>
<organism evidence="8 9">
    <name type="scientific">Novosphingobium taihuense</name>
    <dbReference type="NCBI Taxonomy" id="260085"/>
    <lineage>
        <taxon>Bacteria</taxon>
        <taxon>Pseudomonadati</taxon>
        <taxon>Pseudomonadota</taxon>
        <taxon>Alphaproteobacteria</taxon>
        <taxon>Sphingomonadales</taxon>
        <taxon>Sphingomonadaceae</taxon>
        <taxon>Novosphingobium</taxon>
    </lineage>
</organism>
<dbReference type="EC" id="1.14.13.148" evidence="6"/>
<keyword evidence="9" id="KW-1185">Reference proteome</keyword>
<evidence type="ECO:0000256" key="2">
    <source>
        <dbReference type="ARBA" id="ARBA00022630"/>
    </source>
</evidence>
<evidence type="ECO:0000256" key="4">
    <source>
        <dbReference type="ARBA" id="ARBA00022857"/>
    </source>
</evidence>
<evidence type="ECO:0000256" key="7">
    <source>
        <dbReference type="ARBA" id="ARBA00035159"/>
    </source>
</evidence>
<dbReference type="InterPro" id="IPR036188">
    <property type="entry name" value="FAD/NAD-bd_sf"/>
</dbReference>
<comment type="similarity">
    <text evidence="1">Belongs to the FMO family.</text>
</comment>
<dbReference type="GO" id="GO:0034899">
    <property type="term" value="F:trimethylamine monooxygenase activity"/>
    <property type="evidence" value="ECO:0007669"/>
    <property type="project" value="UniProtKB-EC"/>
</dbReference>
<dbReference type="PRINTS" id="PR00370">
    <property type="entry name" value="FMOXYGENASE"/>
</dbReference>
<dbReference type="Proteomes" id="UP000538566">
    <property type="component" value="Unassembled WGS sequence"/>
</dbReference>
<gene>
    <name evidence="8" type="ORF">GGR37_001627</name>
</gene>
<dbReference type="InterPro" id="IPR020946">
    <property type="entry name" value="Flavin_mOase-like"/>
</dbReference>
<dbReference type="OrthoDB" id="312624at2"/>
<dbReference type="Gene3D" id="3.50.50.60">
    <property type="entry name" value="FAD/NAD(P)-binding domain"/>
    <property type="match status" value="2"/>
</dbReference>
<dbReference type="PIRSF" id="PIRSF000332">
    <property type="entry name" value="FMO"/>
    <property type="match status" value="1"/>
</dbReference>
<dbReference type="AlphaFoldDB" id="A0A7W7ETG2"/>
<evidence type="ECO:0000256" key="6">
    <source>
        <dbReference type="ARBA" id="ARBA00034528"/>
    </source>
</evidence>
<dbReference type="GO" id="GO:0004499">
    <property type="term" value="F:N,N-dimethylaniline monooxygenase activity"/>
    <property type="evidence" value="ECO:0007669"/>
    <property type="project" value="InterPro"/>
</dbReference>
<dbReference type="InterPro" id="IPR050346">
    <property type="entry name" value="FMO-like"/>
</dbReference>
<sequence length="505" mass="55142">MVRRIGIIGGGIAGLVTAKTLRQFGHDVIVFEKESEVGGVWASSRRYPGLTTQNPRETYAFADFPMPSSYPEWPSGTQMQAYLESYVDHFGFRSAIRLGSQVLDVAPAGQRWRIAVRDVETGAESDQIVDLVIVCNGIFSIPSIPQFPGSNAFKDAGGQILHTSEFTDIDLVNRRHALVIGYGKSSCDAAVAIARTAASTRVVARHLIWKIPKKVGNVVNFKHLFLNRLGEGLFRYINVRGFERFLHGPGLPLRNSMLGTVQGIISRQLGLKRIGLEPAGKLETIARSTVSLVTDGFYEGVADGSIAFSKGEIAELTPGKARLSDGSTVPADVIVCGTGWHQRCDFLAPEVLAKVTDKSGNFRLYRSVVPVGVPGLLFNGYNSSFFSQLNAEVGAFWIADFLGGGIKLPSEAEQNAYVDSRLAWMEARTDGKHSKGTNIIPFSIHHIDELLNEMNLQLPLLMRLKHWFVAIDAADYGGLLPRLMKRHGVSAKRPAASIAHQTARA</sequence>
<keyword evidence="3" id="KW-0274">FAD</keyword>
<keyword evidence="5" id="KW-0560">Oxidoreductase</keyword>
<keyword evidence="4" id="KW-0521">NADP</keyword>